<dbReference type="InterPro" id="IPR003594">
    <property type="entry name" value="HATPase_dom"/>
</dbReference>
<dbReference type="CDD" id="cd00082">
    <property type="entry name" value="HisKA"/>
    <property type="match status" value="1"/>
</dbReference>
<evidence type="ECO:0000256" key="11">
    <source>
        <dbReference type="SAM" id="Coils"/>
    </source>
</evidence>
<dbReference type="SMART" id="SM00388">
    <property type="entry name" value="HisKA"/>
    <property type="match status" value="1"/>
</dbReference>
<organism evidence="15 16">
    <name type="scientific">Actinomadura craniellae</name>
    <dbReference type="NCBI Taxonomy" id="2231787"/>
    <lineage>
        <taxon>Bacteria</taxon>
        <taxon>Bacillati</taxon>
        <taxon>Actinomycetota</taxon>
        <taxon>Actinomycetes</taxon>
        <taxon>Streptosporangiales</taxon>
        <taxon>Thermomonosporaceae</taxon>
        <taxon>Actinomadura</taxon>
    </lineage>
</organism>
<dbReference type="InterPro" id="IPR003660">
    <property type="entry name" value="HAMP_dom"/>
</dbReference>
<evidence type="ECO:0000256" key="5">
    <source>
        <dbReference type="ARBA" id="ARBA00022679"/>
    </source>
</evidence>
<keyword evidence="4" id="KW-0597">Phosphoprotein</keyword>
<keyword evidence="10 12" id="KW-0472">Membrane</keyword>
<evidence type="ECO:0000256" key="12">
    <source>
        <dbReference type="SAM" id="Phobius"/>
    </source>
</evidence>
<dbReference type="PANTHER" id="PTHR45436">
    <property type="entry name" value="SENSOR HISTIDINE KINASE YKOH"/>
    <property type="match status" value="1"/>
</dbReference>
<feature type="transmembrane region" description="Helical" evidence="12">
    <location>
        <begin position="31"/>
        <end position="54"/>
    </location>
</feature>
<feature type="domain" description="HAMP" evidence="14">
    <location>
        <begin position="202"/>
        <end position="254"/>
    </location>
</feature>
<evidence type="ECO:0000256" key="8">
    <source>
        <dbReference type="ARBA" id="ARBA00022989"/>
    </source>
</evidence>
<dbReference type="PROSITE" id="PS50885">
    <property type="entry name" value="HAMP"/>
    <property type="match status" value="1"/>
</dbReference>
<dbReference type="InterPro" id="IPR005467">
    <property type="entry name" value="His_kinase_dom"/>
</dbReference>
<dbReference type="Pfam" id="PF00672">
    <property type="entry name" value="HAMP"/>
    <property type="match status" value="1"/>
</dbReference>
<evidence type="ECO:0000313" key="16">
    <source>
        <dbReference type="Proteomes" id="UP000251891"/>
    </source>
</evidence>
<evidence type="ECO:0000256" key="1">
    <source>
        <dbReference type="ARBA" id="ARBA00000085"/>
    </source>
</evidence>
<dbReference type="InterPro" id="IPR003661">
    <property type="entry name" value="HisK_dim/P_dom"/>
</dbReference>
<dbReference type="SMART" id="SM00304">
    <property type="entry name" value="HAMP"/>
    <property type="match status" value="1"/>
</dbReference>
<dbReference type="PRINTS" id="PR00344">
    <property type="entry name" value="BCTRLSENSOR"/>
</dbReference>
<dbReference type="Pfam" id="PF02518">
    <property type="entry name" value="HATPase_c"/>
    <property type="match status" value="1"/>
</dbReference>
<dbReference type="PANTHER" id="PTHR45436:SF5">
    <property type="entry name" value="SENSOR HISTIDINE KINASE TRCS"/>
    <property type="match status" value="1"/>
</dbReference>
<keyword evidence="7 15" id="KW-0418">Kinase</keyword>
<sequence>MGKARPGRARHLTRGRSVNWKRSSLRTGSTLIAAVIAALVSISISLLFLLQVAAEREDRDAARADAAIDRVFFMIRKDRLPPELSNRQDETMVQVVDSRGRVVSASESLAGRPPMATFVPPPGQRVRIERTLCPPNGLTGCMDVKATAVTDRMSPAPQNHMIIYTATPHHPWYGSLGMLLLAGAASTMATALASAGIYWMVTKTLAPMNAIRTELAEITATNLDRRVPVPKHQELRLMAETVNATLDRLQNAVDQLRRFTSEASHDLRSPITAMRTHLEEALLYPEDTDWPRLTTEVLSGVERQQAIVTDLLTLSRLDSGLPLYREPTDLARLVEAELGRRPPARVGIVRKLGEGVIVDCDRLRITRLLTNLLDNAERHATGQITVTVRFQDSSAVLEVADDGEGVPPEHREKIFERFTRLEASRSRDPAGTGLGLPICRDIAKAHHGTLALEDSDHGARFVLYLPRAGHFPQEPECAPEPHDPATLR</sequence>
<dbReference type="EC" id="2.7.13.3" evidence="3"/>
<dbReference type="CDD" id="cd00075">
    <property type="entry name" value="HATPase"/>
    <property type="match status" value="1"/>
</dbReference>
<accession>A0A365GWF6</accession>
<comment type="catalytic activity">
    <reaction evidence="1">
        <text>ATP + protein L-histidine = ADP + protein N-phospho-L-histidine.</text>
        <dbReference type="EC" id="2.7.13.3"/>
    </reaction>
</comment>
<evidence type="ECO:0000256" key="9">
    <source>
        <dbReference type="ARBA" id="ARBA00023012"/>
    </source>
</evidence>
<dbReference type="AlphaFoldDB" id="A0A365GWF6"/>
<keyword evidence="11" id="KW-0175">Coiled coil</keyword>
<evidence type="ECO:0000256" key="3">
    <source>
        <dbReference type="ARBA" id="ARBA00012438"/>
    </source>
</evidence>
<dbReference type="Gene3D" id="3.30.565.10">
    <property type="entry name" value="Histidine kinase-like ATPase, C-terminal domain"/>
    <property type="match status" value="1"/>
</dbReference>
<dbReference type="Pfam" id="PF00512">
    <property type="entry name" value="HisKA"/>
    <property type="match status" value="1"/>
</dbReference>
<dbReference type="Gene3D" id="6.10.340.10">
    <property type="match status" value="1"/>
</dbReference>
<dbReference type="InterPro" id="IPR004358">
    <property type="entry name" value="Sig_transdc_His_kin-like_C"/>
</dbReference>
<feature type="domain" description="Histidine kinase" evidence="13">
    <location>
        <begin position="262"/>
        <end position="469"/>
    </location>
</feature>
<comment type="caution">
    <text evidence="15">The sequence shown here is derived from an EMBL/GenBank/DDBJ whole genome shotgun (WGS) entry which is preliminary data.</text>
</comment>
<keyword evidence="5" id="KW-0808">Transferase</keyword>
<dbReference type="Gene3D" id="1.10.287.130">
    <property type="match status" value="1"/>
</dbReference>
<keyword evidence="8 12" id="KW-1133">Transmembrane helix</keyword>
<evidence type="ECO:0000256" key="7">
    <source>
        <dbReference type="ARBA" id="ARBA00022777"/>
    </source>
</evidence>
<dbReference type="InterPro" id="IPR050428">
    <property type="entry name" value="TCS_sensor_his_kinase"/>
</dbReference>
<evidence type="ECO:0000256" key="6">
    <source>
        <dbReference type="ARBA" id="ARBA00022692"/>
    </source>
</evidence>
<proteinExistence type="predicted"/>
<feature type="coiled-coil region" evidence="11">
    <location>
        <begin position="232"/>
        <end position="259"/>
    </location>
</feature>
<dbReference type="GO" id="GO:0000155">
    <property type="term" value="F:phosphorelay sensor kinase activity"/>
    <property type="evidence" value="ECO:0007669"/>
    <property type="project" value="InterPro"/>
</dbReference>
<dbReference type="Proteomes" id="UP000251891">
    <property type="component" value="Unassembled WGS sequence"/>
</dbReference>
<dbReference type="SUPFAM" id="SSF47384">
    <property type="entry name" value="Homodimeric domain of signal transducing histidine kinase"/>
    <property type="match status" value="1"/>
</dbReference>
<keyword evidence="6 12" id="KW-0812">Transmembrane</keyword>
<evidence type="ECO:0000256" key="4">
    <source>
        <dbReference type="ARBA" id="ARBA00022553"/>
    </source>
</evidence>
<gene>
    <name evidence="15" type="ORF">DPM19_32085</name>
</gene>
<evidence type="ECO:0000259" key="14">
    <source>
        <dbReference type="PROSITE" id="PS50885"/>
    </source>
</evidence>
<keyword evidence="16" id="KW-1185">Reference proteome</keyword>
<dbReference type="PROSITE" id="PS50109">
    <property type="entry name" value="HIS_KIN"/>
    <property type="match status" value="1"/>
</dbReference>
<protein>
    <recommendedName>
        <fullName evidence="3">histidine kinase</fullName>
        <ecNumber evidence="3">2.7.13.3</ecNumber>
    </recommendedName>
</protein>
<evidence type="ECO:0000259" key="13">
    <source>
        <dbReference type="PROSITE" id="PS50109"/>
    </source>
</evidence>
<dbReference type="GO" id="GO:0005886">
    <property type="term" value="C:plasma membrane"/>
    <property type="evidence" value="ECO:0007669"/>
    <property type="project" value="UniProtKB-SubCell"/>
</dbReference>
<reference evidence="15 16" key="1">
    <citation type="submission" date="2018-06" db="EMBL/GenBank/DDBJ databases">
        <title>Actinomadura craniellae sp. nov. isolated from marine sponge Craniella sp.</title>
        <authorList>
            <person name="Li L."/>
            <person name="Xu Q.H."/>
            <person name="Lin H.W."/>
            <person name="Lu Y.H."/>
        </authorList>
    </citation>
    <scope>NUCLEOTIDE SEQUENCE [LARGE SCALE GENOMIC DNA]</scope>
    <source>
        <strain evidence="15 16">LHW63021</strain>
    </source>
</reference>
<evidence type="ECO:0000313" key="15">
    <source>
        <dbReference type="EMBL" id="RAY11145.1"/>
    </source>
</evidence>
<dbReference type="InterPro" id="IPR036097">
    <property type="entry name" value="HisK_dim/P_sf"/>
</dbReference>
<dbReference type="EMBL" id="QLYX01000021">
    <property type="protein sequence ID" value="RAY11145.1"/>
    <property type="molecule type" value="Genomic_DNA"/>
</dbReference>
<keyword evidence="9" id="KW-0902">Two-component regulatory system</keyword>
<name>A0A365GWF6_9ACTN</name>
<evidence type="ECO:0000256" key="2">
    <source>
        <dbReference type="ARBA" id="ARBA00004236"/>
    </source>
</evidence>
<dbReference type="SUPFAM" id="SSF55874">
    <property type="entry name" value="ATPase domain of HSP90 chaperone/DNA topoisomerase II/histidine kinase"/>
    <property type="match status" value="1"/>
</dbReference>
<dbReference type="InterPro" id="IPR036890">
    <property type="entry name" value="HATPase_C_sf"/>
</dbReference>
<evidence type="ECO:0000256" key="10">
    <source>
        <dbReference type="ARBA" id="ARBA00023136"/>
    </source>
</evidence>
<comment type="subcellular location">
    <subcellularLocation>
        <location evidence="2">Cell membrane</location>
    </subcellularLocation>
</comment>
<dbReference type="SMART" id="SM00387">
    <property type="entry name" value="HATPase_c"/>
    <property type="match status" value="1"/>
</dbReference>